<dbReference type="Proteomes" id="UP001381174">
    <property type="component" value="Unassembled WGS sequence"/>
</dbReference>
<protein>
    <recommendedName>
        <fullName evidence="4">VCBS repeat protein</fullName>
    </recommendedName>
</protein>
<proteinExistence type="predicted"/>
<organism evidence="2 3">
    <name type="scientific">Fulvimonas yonginensis</name>
    <dbReference type="NCBI Taxonomy" id="1495200"/>
    <lineage>
        <taxon>Bacteria</taxon>
        <taxon>Pseudomonadati</taxon>
        <taxon>Pseudomonadota</taxon>
        <taxon>Gammaproteobacteria</taxon>
        <taxon>Lysobacterales</taxon>
        <taxon>Rhodanobacteraceae</taxon>
        <taxon>Fulvimonas</taxon>
    </lineage>
</organism>
<keyword evidence="3" id="KW-1185">Reference proteome</keyword>
<reference evidence="2 3" key="1">
    <citation type="journal article" date="2014" name="Int. J. Syst. Evol. Microbiol.">
        <title>Fulvimonas yonginensis sp. nov., isolated from greenhouse soil, and emended description of the genus Fulvimonas.</title>
        <authorList>
            <person name="Ahn J.H."/>
            <person name="Kim S.J."/>
            <person name="Weon H.Y."/>
            <person name="Hong S.B."/>
            <person name="Seok S.J."/>
            <person name="Kwon S.W."/>
        </authorList>
    </citation>
    <scope>NUCLEOTIDE SEQUENCE [LARGE SCALE GENOMIC DNA]</scope>
    <source>
        <strain evidence="2 3">KACC 16952</strain>
    </source>
</reference>
<evidence type="ECO:0000256" key="1">
    <source>
        <dbReference type="SAM" id="SignalP"/>
    </source>
</evidence>
<evidence type="ECO:0008006" key="4">
    <source>
        <dbReference type="Google" id="ProtNLM"/>
    </source>
</evidence>
<evidence type="ECO:0000313" key="3">
    <source>
        <dbReference type="Proteomes" id="UP001381174"/>
    </source>
</evidence>
<sequence>MKTASSTYSKRLAIALSLAGMGWAGPATAQEILIGFDDPVGLSQITDAARSTFVVNQPYKEDGMVFEINVNPPDPRLGPKLIDHFHLMYERDIPVLSLTSLPHPENEPRFLATMLPGNVVQMTYHPDNTGTPQPFSIKRVRVLANAVNVGVETAQGDICVYNNLTAGYVWTLLDPQCSTNLVRVTFETPKGVYNFQIDDVVFEPYPPGTGAAPASASYTTSQTSHAAQPFVDPLTLMKLIGFNKFPPRVDIKPGQRVNTIDLASEPTLRVAVLTTKGFDAASIDPRSVRFGNGRARVISDNGHYGYLKDVDGDGDLDLLLLFRTSDVAIQCQDIYQSLKAVANGKTVIGFDFLRERRCTDDANGDLN</sequence>
<evidence type="ECO:0000313" key="2">
    <source>
        <dbReference type="EMBL" id="MEI7035593.1"/>
    </source>
</evidence>
<comment type="caution">
    <text evidence="2">The sequence shown here is derived from an EMBL/GenBank/DDBJ whole genome shotgun (WGS) entry which is preliminary data.</text>
</comment>
<feature type="signal peptide" evidence="1">
    <location>
        <begin position="1"/>
        <end position="29"/>
    </location>
</feature>
<accession>A0ABU8J7T8</accession>
<feature type="chain" id="PRO_5047338774" description="VCBS repeat protein" evidence="1">
    <location>
        <begin position="30"/>
        <end position="367"/>
    </location>
</feature>
<gene>
    <name evidence="2" type="ORF">WAT24_02340</name>
</gene>
<keyword evidence="1" id="KW-0732">Signal</keyword>
<dbReference type="EMBL" id="JBBBNY010000001">
    <property type="protein sequence ID" value="MEI7035593.1"/>
    <property type="molecule type" value="Genomic_DNA"/>
</dbReference>
<dbReference type="RefSeq" id="WP_336806207.1">
    <property type="nucleotide sequence ID" value="NZ_JBBBNY010000001.1"/>
</dbReference>
<name>A0ABU8J7T8_9GAMM</name>